<evidence type="ECO:0000313" key="3">
    <source>
        <dbReference type="Proteomes" id="UP000243507"/>
    </source>
</evidence>
<organism evidence="2 3">
    <name type="scientific">Pseudothioclava arenosa</name>
    <dbReference type="NCBI Taxonomy" id="1795308"/>
    <lineage>
        <taxon>Bacteria</taxon>
        <taxon>Pseudomonadati</taxon>
        <taxon>Pseudomonadota</taxon>
        <taxon>Alphaproteobacteria</taxon>
        <taxon>Rhodobacterales</taxon>
        <taxon>Paracoccaceae</taxon>
        <taxon>Pseudothioclava</taxon>
    </lineage>
</organism>
<sequence>MAATEDILRSYRAPRAVVRSHLARKRSEMRVFSFLIAGLIVIFIAQWPRLSRFAFEHPDQPLTGLMVGTGLGLLAAIPLFYLMAAGAVLLSRGFGGAGNWYGGRLSLFWAMLAISPLMLLQGLVAGFIGAGPQLGIVSLLVFAVFFAIWIAGLRVTQFETEAV</sequence>
<reference evidence="2 3" key="1">
    <citation type="submission" date="2017-09" db="EMBL/GenBank/DDBJ databases">
        <title>A multilocus sequence analysis scheme for characterization of bacteria in the genus Thioclava.</title>
        <authorList>
            <person name="Liu Y."/>
            <person name="Shao Z."/>
        </authorList>
    </citation>
    <scope>NUCLEOTIDE SEQUENCE [LARGE SCALE GENOMIC DNA]</scope>
    <source>
        <strain evidence="2 3">CAU 1312</strain>
    </source>
</reference>
<keyword evidence="3" id="KW-1185">Reference proteome</keyword>
<dbReference type="OrthoDB" id="7771437at2"/>
<keyword evidence="1" id="KW-1133">Transmembrane helix</keyword>
<protein>
    <submittedName>
        <fullName evidence="2">YIP1 family protein</fullName>
    </submittedName>
</protein>
<feature type="transmembrane region" description="Helical" evidence="1">
    <location>
        <begin position="134"/>
        <end position="153"/>
    </location>
</feature>
<dbReference type="AlphaFoldDB" id="A0A2A4CRN0"/>
<accession>A0A2A4CRN0</accession>
<feature type="transmembrane region" description="Helical" evidence="1">
    <location>
        <begin position="29"/>
        <end position="47"/>
    </location>
</feature>
<keyword evidence="1" id="KW-0472">Membrane</keyword>
<comment type="caution">
    <text evidence="2">The sequence shown here is derived from an EMBL/GenBank/DDBJ whole genome shotgun (WGS) entry which is preliminary data.</text>
</comment>
<dbReference type="Proteomes" id="UP000243507">
    <property type="component" value="Unassembled WGS sequence"/>
</dbReference>
<feature type="transmembrane region" description="Helical" evidence="1">
    <location>
        <begin position="67"/>
        <end position="95"/>
    </location>
</feature>
<evidence type="ECO:0000256" key="1">
    <source>
        <dbReference type="SAM" id="Phobius"/>
    </source>
</evidence>
<gene>
    <name evidence="2" type="ORF">CLN94_06710</name>
</gene>
<keyword evidence="1" id="KW-0812">Transmembrane</keyword>
<dbReference type="RefSeq" id="WP_096432453.1">
    <property type="nucleotide sequence ID" value="NZ_NTJD01000004.1"/>
</dbReference>
<feature type="transmembrane region" description="Helical" evidence="1">
    <location>
        <begin position="107"/>
        <end position="128"/>
    </location>
</feature>
<dbReference type="EMBL" id="NTJD01000004">
    <property type="protein sequence ID" value="PCD76786.1"/>
    <property type="molecule type" value="Genomic_DNA"/>
</dbReference>
<proteinExistence type="predicted"/>
<name>A0A2A4CRN0_9RHOB</name>
<evidence type="ECO:0000313" key="2">
    <source>
        <dbReference type="EMBL" id="PCD76786.1"/>
    </source>
</evidence>